<feature type="domain" description="DUF2846" evidence="2">
    <location>
        <begin position="41"/>
        <end position="126"/>
    </location>
</feature>
<evidence type="ECO:0000313" key="4">
    <source>
        <dbReference type="Proteomes" id="UP001597044"/>
    </source>
</evidence>
<accession>A0ABW3HHV1</accession>
<evidence type="ECO:0000313" key="3">
    <source>
        <dbReference type="EMBL" id="MFD0949746.1"/>
    </source>
</evidence>
<protein>
    <submittedName>
        <fullName evidence="3">DUF2846 domain-containing protein</fullName>
    </submittedName>
</protein>
<reference evidence="4" key="1">
    <citation type="journal article" date="2019" name="Int. J. Syst. Evol. Microbiol.">
        <title>The Global Catalogue of Microorganisms (GCM) 10K type strain sequencing project: providing services to taxonomists for standard genome sequencing and annotation.</title>
        <authorList>
            <consortium name="The Broad Institute Genomics Platform"/>
            <consortium name="The Broad Institute Genome Sequencing Center for Infectious Disease"/>
            <person name="Wu L."/>
            <person name="Ma J."/>
        </authorList>
    </citation>
    <scope>NUCLEOTIDE SEQUENCE [LARGE SCALE GENOMIC DNA]</scope>
    <source>
        <strain evidence="4">CCUG 63419</strain>
    </source>
</reference>
<keyword evidence="1" id="KW-0732">Signal</keyword>
<keyword evidence="4" id="KW-1185">Reference proteome</keyword>
<dbReference type="Proteomes" id="UP001597044">
    <property type="component" value="Unassembled WGS sequence"/>
</dbReference>
<dbReference type="PROSITE" id="PS51257">
    <property type="entry name" value="PROKAR_LIPOPROTEIN"/>
    <property type="match status" value="1"/>
</dbReference>
<evidence type="ECO:0000259" key="2">
    <source>
        <dbReference type="Pfam" id="PF11008"/>
    </source>
</evidence>
<gene>
    <name evidence="3" type="ORF">ACFQ0F_04990</name>
</gene>
<dbReference type="RefSeq" id="WP_379069722.1">
    <property type="nucleotide sequence ID" value="NZ_JBHTIT010000001.1"/>
</dbReference>
<dbReference type="PIRSF" id="PIRSF012335">
    <property type="entry name" value="UCP012335"/>
    <property type="match status" value="1"/>
</dbReference>
<dbReference type="EMBL" id="JBHTIT010000001">
    <property type="protein sequence ID" value="MFD0949746.1"/>
    <property type="molecule type" value="Genomic_DNA"/>
</dbReference>
<proteinExistence type="predicted"/>
<evidence type="ECO:0000256" key="1">
    <source>
        <dbReference type="SAM" id="SignalP"/>
    </source>
</evidence>
<dbReference type="InterPro" id="IPR016596">
    <property type="entry name" value="UCP012335"/>
</dbReference>
<feature type="signal peptide" evidence="1">
    <location>
        <begin position="1"/>
        <end position="24"/>
    </location>
</feature>
<dbReference type="Pfam" id="PF11008">
    <property type="entry name" value="DUF2846"/>
    <property type="match status" value="1"/>
</dbReference>
<comment type="caution">
    <text evidence="3">The sequence shown here is derived from an EMBL/GenBank/DDBJ whole genome shotgun (WGS) entry which is preliminary data.</text>
</comment>
<feature type="chain" id="PRO_5045300021" evidence="1">
    <location>
        <begin position="25"/>
        <end position="155"/>
    </location>
</feature>
<organism evidence="3 4">
    <name type="scientific">Paraperlucidibaca wandonensis</name>
    <dbReference type="NCBI Taxonomy" id="1268273"/>
    <lineage>
        <taxon>Bacteria</taxon>
        <taxon>Pseudomonadati</taxon>
        <taxon>Pseudomonadota</taxon>
        <taxon>Gammaproteobacteria</taxon>
        <taxon>Moraxellales</taxon>
        <taxon>Moraxellaceae</taxon>
        <taxon>Paraperlucidibaca</taxon>
    </lineage>
</organism>
<dbReference type="InterPro" id="IPR022548">
    <property type="entry name" value="DUF2846"/>
</dbReference>
<name>A0ABW3HHV1_9GAMM</name>
<sequence>MKRALLATAVTLSLLSGCASVPMASPETTANMVDFKKPTEGFSGVYIFRKNSLAGAGLKKDIWIDKECIGESAKGVFFYKEVEGDMKHTISTESEFSPNDLTINTKAGNLYFVKQYIKLGVFVGGAGLEQYNFADGKKEVSKLKMAKLGHCSSTR</sequence>